<dbReference type="PROSITE" id="PS51462">
    <property type="entry name" value="NUDIX"/>
    <property type="match status" value="1"/>
</dbReference>
<keyword evidence="1" id="KW-0378">Hydrolase</keyword>
<feature type="domain" description="Nudix hydrolase" evidence="2">
    <location>
        <begin position="12"/>
        <end position="147"/>
    </location>
</feature>
<dbReference type="SUPFAM" id="SSF55811">
    <property type="entry name" value="Nudix"/>
    <property type="match status" value="1"/>
</dbReference>
<sequence length="153" mass="17872">MKENIIIPNKLQNRLYVGIAVLVIQNNKVLLGERLSHPGANTWQTPGGSLEYRETPFECAKRELFEEAGLIAQEISMGPWSNDIFEKEKKHFVTLFMIVTKFKGEPKILEPEKCRVWKFFDFDNLPKPLFLSLYNVLKRSSLEEFVLNEKIQR</sequence>
<protein>
    <recommendedName>
        <fullName evidence="2">Nudix hydrolase domain-containing protein</fullName>
    </recommendedName>
</protein>
<proteinExistence type="predicted"/>
<accession>A0A0F9I5B7</accession>
<dbReference type="PANTHER" id="PTHR16099:SF5">
    <property type="entry name" value="NUCLEOTIDE TRIPHOSPHATE DIPHOSPHATASE NUDT15"/>
    <property type="match status" value="1"/>
</dbReference>
<dbReference type="CDD" id="cd04678">
    <property type="entry name" value="NUDIX_MTH2_Nudt15"/>
    <property type="match status" value="1"/>
</dbReference>
<reference evidence="3" key="1">
    <citation type="journal article" date="2015" name="Nature">
        <title>Complex archaea that bridge the gap between prokaryotes and eukaryotes.</title>
        <authorList>
            <person name="Spang A."/>
            <person name="Saw J.H."/>
            <person name="Jorgensen S.L."/>
            <person name="Zaremba-Niedzwiedzka K."/>
            <person name="Martijn J."/>
            <person name="Lind A.E."/>
            <person name="van Eijk R."/>
            <person name="Schleper C."/>
            <person name="Guy L."/>
            <person name="Ettema T.J."/>
        </authorList>
    </citation>
    <scope>NUCLEOTIDE SEQUENCE</scope>
</reference>
<dbReference type="GO" id="GO:0016787">
    <property type="term" value="F:hydrolase activity"/>
    <property type="evidence" value="ECO:0007669"/>
    <property type="project" value="UniProtKB-KW"/>
</dbReference>
<name>A0A0F9I5B7_9ZZZZ</name>
<dbReference type="Pfam" id="PF00293">
    <property type="entry name" value="NUDIX"/>
    <property type="match status" value="1"/>
</dbReference>
<dbReference type="PANTHER" id="PTHR16099">
    <property type="entry name" value="8-OXO-DGTP DIPHOSPHATES NUDT15"/>
    <property type="match status" value="1"/>
</dbReference>
<gene>
    <name evidence="3" type="ORF">LCGC14_1622370</name>
</gene>
<dbReference type="InterPro" id="IPR000086">
    <property type="entry name" value="NUDIX_hydrolase_dom"/>
</dbReference>
<dbReference type="InterPro" id="IPR020084">
    <property type="entry name" value="NUDIX_hydrolase_CS"/>
</dbReference>
<evidence type="ECO:0000256" key="1">
    <source>
        <dbReference type="ARBA" id="ARBA00022801"/>
    </source>
</evidence>
<dbReference type="FunFam" id="3.90.79.10:FF:000060">
    <property type="entry name" value="Nudix hydrolase 1"/>
    <property type="match status" value="1"/>
</dbReference>
<organism evidence="3">
    <name type="scientific">marine sediment metagenome</name>
    <dbReference type="NCBI Taxonomy" id="412755"/>
    <lineage>
        <taxon>unclassified sequences</taxon>
        <taxon>metagenomes</taxon>
        <taxon>ecological metagenomes</taxon>
    </lineage>
</organism>
<dbReference type="AlphaFoldDB" id="A0A0F9I5B7"/>
<dbReference type="InterPro" id="IPR015797">
    <property type="entry name" value="NUDIX_hydrolase-like_dom_sf"/>
</dbReference>
<comment type="caution">
    <text evidence="3">The sequence shown here is derived from an EMBL/GenBank/DDBJ whole genome shotgun (WGS) entry which is preliminary data.</text>
</comment>
<evidence type="ECO:0000313" key="3">
    <source>
        <dbReference type="EMBL" id="KKM22727.1"/>
    </source>
</evidence>
<dbReference type="Gene3D" id="3.90.79.10">
    <property type="entry name" value="Nucleoside Triphosphate Pyrophosphohydrolase"/>
    <property type="match status" value="1"/>
</dbReference>
<dbReference type="EMBL" id="LAZR01013273">
    <property type="protein sequence ID" value="KKM22727.1"/>
    <property type="molecule type" value="Genomic_DNA"/>
</dbReference>
<dbReference type="PROSITE" id="PS00893">
    <property type="entry name" value="NUDIX_BOX"/>
    <property type="match status" value="1"/>
</dbReference>
<evidence type="ECO:0000259" key="2">
    <source>
        <dbReference type="PROSITE" id="PS51462"/>
    </source>
</evidence>